<evidence type="ECO:0000313" key="2">
    <source>
        <dbReference type="Proteomes" id="UP000196475"/>
    </source>
</evidence>
<dbReference type="AlphaFoldDB" id="A0A1Y3PM89"/>
<organism evidence="1 2">
    <name type="scientific">Bacillus thermozeamaize</name>
    <dbReference type="NCBI Taxonomy" id="230954"/>
    <lineage>
        <taxon>Bacteria</taxon>
        <taxon>Bacillati</taxon>
        <taxon>Bacillota</taxon>
        <taxon>Bacilli</taxon>
        <taxon>Bacillales</taxon>
        <taxon>Bacillaceae</taxon>
        <taxon>Bacillus</taxon>
    </lineage>
</organism>
<reference evidence="2" key="1">
    <citation type="submission" date="2016-06" db="EMBL/GenBank/DDBJ databases">
        <authorList>
            <person name="Nascimento L."/>
            <person name="Pereira R.V."/>
            <person name="Martins L.F."/>
            <person name="Quaggio R.B."/>
            <person name="Silva A.M."/>
            <person name="Setubal J.C."/>
        </authorList>
    </citation>
    <scope>NUCLEOTIDE SEQUENCE [LARGE SCALE GENOMIC DNA]</scope>
</reference>
<accession>A0A1Y3PM89</accession>
<proteinExistence type="predicted"/>
<protein>
    <submittedName>
        <fullName evidence="1">Uncharacterized protein</fullName>
    </submittedName>
</protein>
<comment type="caution">
    <text evidence="1">The sequence shown here is derived from an EMBL/GenBank/DDBJ whole genome shotgun (WGS) entry which is preliminary data.</text>
</comment>
<name>A0A1Y3PM89_9BACI</name>
<dbReference type="EMBL" id="LZRT01000061">
    <property type="protein sequence ID" value="OUM88450.1"/>
    <property type="molecule type" value="Genomic_DNA"/>
</dbReference>
<evidence type="ECO:0000313" key="1">
    <source>
        <dbReference type="EMBL" id="OUM88450.1"/>
    </source>
</evidence>
<dbReference type="Proteomes" id="UP000196475">
    <property type="component" value="Unassembled WGS sequence"/>
</dbReference>
<gene>
    <name evidence="1" type="ORF">BAA01_01100</name>
</gene>
<sequence>MEKLLRLVSPLAAKQGMGSNGIGYFVSFPFPSPIDNYANGITIPPGSVLFFETPVHRSIARSILPFYLKLAKNTSFARHLALAIQKGKTAAVHQLIRPLVRTAVLETITIEDDGVALLFAYPFSKFKYRNLLFRDVIEPHLDGEPE</sequence>